<accession>A0ABW7ZIS8</accession>
<dbReference type="Gene3D" id="3.10.129.10">
    <property type="entry name" value="Hotdog Thioesterase"/>
    <property type="match status" value="2"/>
</dbReference>
<dbReference type="PANTHER" id="PTHR11049">
    <property type="entry name" value="ACYL COENZYME A THIOESTER HYDROLASE"/>
    <property type="match status" value="1"/>
</dbReference>
<keyword evidence="2" id="KW-1185">Reference proteome</keyword>
<evidence type="ECO:0000313" key="2">
    <source>
        <dbReference type="Proteomes" id="UP001612812"/>
    </source>
</evidence>
<gene>
    <name evidence="1" type="ORF">ACIBP4_10685</name>
</gene>
<dbReference type="InterPro" id="IPR040170">
    <property type="entry name" value="Cytosol_ACT"/>
</dbReference>
<dbReference type="PANTHER" id="PTHR11049:SF16">
    <property type="entry name" value="PROTEIN VDLD"/>
    <property type="match status" value="1"/>
</dbReference>
<dbReference type="EMBL" id="JBITLE010000003">
    <property type="protein sequence ID" value="MFI7262753.1"/>
    <property type="molecule type" value="Genomic_DNA"/>
</dbReference>
<dbReference type="RefSeq" id="WP_396761453.1">
    <property type="nucleotide sequence ID" value="NZ_JBITLA010000003.1"/>
</dbReference>
<name>A0ABW7ZIS8_9ACTN</name>
<evidence type="ECO:0000313" key="1">
    <source>
        <dbReference type="EMBL" id="MFI7262753.1"/>
    </source>
</evidence>
<comment type="caution">
    <text evidence="1">The sequence shown here is derived from an EMBL/GenBank/DDBJ whole genome shotgun (WGS) entry which is preliminary data.</text>
</comment>
<reference evidence="1 2" key="1">
    <citation type="submission" date="2024-10" db="EMBL/GenBank/DDBJ databases">
        <title>The Natural Products Discovery Center: Release of the First 8490 Sequenced Strains for Exploring Actinobacteria Biosynthetic Diversity.</title>
        <authorList>
            <person name="Kalkreuter E."/>
            <person name="Kautsar S.A."/>
            <person name="Yang D."/>
            <person name="Bader C.D."/>
            <person name="Teijaro C.N."/>
            <person name="Fluegel L."/>
            <person name="Davis C.M."/>
            <person name="Simpson J.R."/>
            <person name="Lauterbach L."/>
            <person name="Steele A.D."/>
            <person name="Gui C."/>
            <person name="Meng S."/>
            <person name="Li G."/>
            <person name="Viehrig K."/>
            <person name="Ye F."/>
            <person name="Su P."/>
            <person name="Kiefer A.F."/>
            <person name="Nichols A."/>
            <person name="Cepeda A.J."/>
            <person name="Yan W."/>
            <person name="Fan B."/>
            <person name="Jiang Y."/>
            <person name="Adhikari A."/>
            <person name="Zheng C.-J."/>
            <person name="Schuster L."/>
            <person name="Cowan T.M."/>
            <person name="Smanski M.J."/>
            <person name="Chevrette M.G."/>
            <person name="De Carvalho L.P.S."/>
            <person name="Shen B."/>
        </authorList>
    </citation>
    <scope>NUCLEOTIDE SEQUENCE [LARGE SCALE GENOMIC DNA]</scope>
    <source>
        <strain evidence="1 2">NPDC049845</strain>
    </source>
</reference>
<proteinExistence type="predicted"/>
<dbReference type="SUPFAM" id="SSF54637">
    <property type="entry name" value="Thioesterase/thiol ester dehydrase-isomerase"/>
    <property type="match status" value="2"/>
</dbReference>
<organism evidence="1 2">
    <name type="scientific">Micromonospora maritima</name>
    <dbReference type="NCBI Taxonomy" id="986711"/>
    <lineage>
        <taxon>Bacteria</taxon>
        <taxon>Bacillati</taxon>
        <taxon>Actinomycetota</taxon>
        <taxon>Actinomycetes</taxon>
        <taxon>Micromonosporales</taxon>
        <taxon>Micromonosporaceae</taxon>
        <taxon>Micromonospora</taxon>
    </lineage>
</organism>
<dbReference type="InterPro" id="IPR029069">
    <property type="entry name" value="HotDog_dom_sf"/>
</dbReference>
<dbReference type="Proteomes" id="UP001612812">
    <property type="component" value="Unassembled WGS sequence"/>
</dbReference>
<protein>
    <submittedName>
        <fullName evidence="1">Uncharacterized protein</fullName>
    </submittedName>
</protein>
<sequence length="99" mass="11023">MSDARTLTGRPPSASHLTLSQIMDQHHTNLMGTVHGGRILNLIDSVAGVVAVDDHGHPRAVPPLRPETDDDRRRYREAHIRREHRLALRRALLDGGDEA</sequence>